<evidence type="ECO:0000256" key="4">
    <source>
        <dbReference type="ARBA" id="ARBA00022840"/>
    </source>
</evidence>
<proteinExistence type="inferred from homology"/>
<dbReference type="Gene3D" id="3.30.460.10">
    <property type="entry name" value="Beta Polymerase, domain 2"/>
    <property type="match status" value="2"/>
</dbReference>
<dbReference type="HAMAP" id="MF_00802">
    <property type="entry name" value="GlnE"/>
    <property type="match status" value="1"/>
</dbReference>
<dbReference type="Pfam" id="PF03710">
    <property type="entry name" value="GlnE"/>
    <property type="match status" value="2"/>
</dbReference>
<dbReference type="FunFam" id="3.30.460.10:FF:000009">
    <property type="entry name" value="Bifunctional glutamine synthetase adenylyltransferase/adenylyl-removing enzyme"/>
    <property type="match status" value="2"/>
</dbReference>
<keyword evidence="11" id="KW-1185">Reference proteome</keyword>
<evidence type="ECO:0000259" key="8">
    <source>
        <dbReference type="Pfam" id="PF03710"/>
    </source>
</evidence>
<feature type="domain" description="Glutamate-ammonia ligase adenylyltransferase repeated" evidence="8">
    <location>
        <begin position="572"/>
        <end position="825"/>
    </location>
</feature>
<feature type="domain" description="PII-uridylyltransferase/Glutamine-synthetase adenylyltransferase" evidence="9">
    <location>
        <begin position="849"/>
        <end position="938"/>
    </location>
</feature>
<evidence type="ECO:0000256" key="3">
    <source>
        <dbReference type="ARBA" id="ARBA00022741"/>
    </source>
</evidence>
<dbReference type="Proteomes" id="UP001164472">
    <property type="component" value="Chromosome"/>
</dbReference>
<dbReference type="InterPro" id="IPR005190">
    <property type="entry name" value="GlnE_rpt_dom"/>
</dbReference>
<dbReference type="Gene3D" id="1.10.4050.10">
    <property type="entry name" value="Glutamine synthase adenylyltransferase GlnE"/>
    <property type="match status" value="1"/>
</dbReference>
<dbReference type="Gene3D" id="1.20.120.1510">
    <property type="match status" value="1"/>
</dbReference>
<dbReference type="InterPro" id="IPR023057">
    <property type="entry name" value="GlnE"/>
</dbReference>
<dbReference type="KEGG" id="asem:NNL22_13650"/>
<protein>
    <recommendedName>
        <fullName evidence="7">Bifunctional glutamine synthetase adenylyltransferase/adenylyl-removing enzyme</fullName>
    </recommendedName>
    <alternativeName>
        <fullName evidence="7">ATP:glutamine synthetase adenylyltransferase</fullName>
    </alternativeName>
    <alternativeName>
        <fullName evidence="7">ATase</fullName>
    </alternativeName>
    <domain>
        <recommendedName>
            <fullName evidence="7">Glutamine synthetase adenylyl-L-tyrosine phosphorylase</fullName>
            <ecNumber evidence="7">2.7.7.89</ecNumber>
        </recommendedName>
        <alternativeName>
            <fullName evidence="7">Adenylyl removase</fullName>
            <shortName evidence="7">AR</shortName>
            <shortName evidence="7">AT-N</shortName>
        </alternativeName>
    </domain>
    <domain>
        <recommendedName>
            <fullName evidence="7">Glutamine synthetase adenylyl transferase</fullName>
            <ecNumber evidence="7">2.7.7.42</ecNumber>
        </recommendedName>
        <alternativeName>
            <fullName evidence="7">Adenylyl transferase</fullName>
            <shortName evidence="7">AT</shortName>
            <shortName evidence="7">AT-C</shortName>
        </alternativeName>
    </domain>
</protein>
<dbReference type="PANTHER" id="PTHR30621">
    <property type="entry name" value="GLUTAMINE SYNTHETASE ADENYLYLTRANSFERASE"/>
    <property type="match status" value="1"/>
</dbReference>
<comment type="similarity">
    <text evidence="7">Belongs to the GlnE family.</text>
</comment>
<keyword evidence="5 7" id="KW-0460">Magnesium</keyword>
<evidence type="ECO:0000259" key="9">
    <source>
        <dbReference type="Pfam" id="PF08335"/>
    </source>
</evidence>
<dbReference type="SUPFAM" id="SSF81593">
    <property type="entry name" value="Nucleotidyltransferase substrate binding subunit/domain"/>
    <property type="match status" value="2"/>
</dbReference>
<dbReference type="EC" id="2.7.7.42" evidence="7"/>
<accession>A0A9E8HIP5</accession>
<dbReference type="GO" id="GO:0005524">
    <property type="term" value="F:ATP binding"/>
    <property type="evidence" value="ECO:0007669"/>
    <property type="project" value="UniProtKB-UniRule"/>
</dbReference>
<organism evidence="10 11">
    <name type="scientific">Alkalimarinus sediminis</name>
    <dbReference type="NCBI Taxonomy" id="1632866"/>
    <lineage>
        <taxon>Bacteria</taxon>
        <taxon>Pseudomonadati</taxon>
        <taxon>Pseudomonadota</taxon>
        <taxon>Gammaproteobacteria</taxon>
        <taxon>Alteromonadales</taxon>
        <taxon>Alteromonadaceae</taxon>
        <taxon>Alkalimarinus</taxon>
    </lineage>
</organism>
<dbReference type="GO" id="GO:0016874">
    <property type="term" value="F:ligase activity"/>
    <property type="evidence" value="ECO:0007669"/>
    <property type="project" value="UniProtKB-KW"/>
</dbReference>
<feature type="domain" description="Glutamate-ammonia ligase adenylyltransferase repeated" evidence="8">
    <location>
        <begin position="48"/>
        <end position="289"/>
    </location>
</feature>
<feature type="domain" description="PII-uridylyltransferase/Glutamine-synthetase adenylyltransferase" evidence="9">
    <location>
        <begin position="317"/>
        <end position="455"/>
    </location>
</feature>
<gene>
    <name evidence="7 10" type="primary">glnE</name>
    <name evidence="10" type="ORF">NNL22_13650</name>
</gene>
<comment type="function">
    <text evidence="7">Involved in the regulation of glutamine synthetase GlnA, a key enzyme in the process to assimilate ammonia. When cellular nitrogen levels are high, the C-terminal adenylyl transferase (AT) inactivates GlnA by covalent transfer of an adenylyl group from ATP to specific tyrosine residue of GlnA, thus reducing its activity. Conversely, when nitrogen levels are low, the N-terminal adenylyl removase (AR) activates GlnA by removing the adenylyl group by phosphorolysis, increasing its activity. The regulatory region of GlnE binds the signal transduction protein PII (GlnB) which indicates the nitrogen status of the cell.</text>
</comment>
<dbReference type="RefSeq" id="WP_251811526.1">
    <property type="nucleotide sequence ID" value="NZ_CP101527.1"/>
</dbReference>
<keyword evidence="1 7" id="KW-0808">Transferase</keyword>
<evidence type="ECO:0000256" key="6">
    <source>
        <dbReference type="ARBA" id="ARBA00023268"/>
    </source>
</evidence>
<dbReference type="EMBL" id="CP101527">
    <property type="protein sequence ID" value="UZW74067.1"/>
    <property type="molecule type" value="Genomic_DNA"/>
</dbReference>
<dbReference type="GO" id="GO:0000820">
    <property type="term" value="P:regulation of glutamine family amino acid metabolic process"/>
    <property type="evidence" value="ECO:0007669"/>
    <property type="project" value="UniProtKB-UniRule"/>
</dbReference>
<evidence type="ECO:0000313" key="11">
    <source>
        <dbReference type="Proteomes" id="UP001164472"/>
    </source>
</evidence>
<dbReference type="Gene3D" id="1.20.120.330">
    <property type="entry name" value="Nucleotidyltransferases domain 2"/>
    <property type="match status" value="2"/>
</dbReference>
<dbReference type="AlphaFoldDB" id="A0A9E8HIP5"/>
<comment type="catalytic activity">
    <reaction evidence="7">
        <text>[glutamine synthetase]-L-tyrosine + ATP = [glutamine synthetase]-O(4)-(5'-adenylyl)-L-tyrosine + diphosphate</text>
        <dbReference type="Rhea" id="RHEA:18589"/>
        <dbReference type="Rhea" id="RHEA-COMP:10660"/>
        <dbReference type="Rhea" id="RHEA-COMP:10661"/>
        <dbReference type="ChEBI" id="CHEBI:30616"/>
        <dbReference type="ChEBI" id="CHEBI:33019"/>
        <dbReference type="ChEBI" id="CHEBI:46858"/>
        <dbReference type="ChEBI" id="CHEBI:83624"/>
        <dbReference type="EC" id="2.7.7.42"/>
    </reaction>
</comment>
<dbReference type="GO" id="GO:0005829">
    <property type="term" value="C:cytosol"/>
    <property type="evidence" value="ECO:0007669"/>
    <property type="project" value="TreeGrafter"/>
</dbReference>
<comment type="catalytic activity">
    <reaction evidence="7">
        <text>[glutamine synthetase]-O(4)-(5'-adenylyl)-L-tyrosine + phosphate = [glutamine synthetase]-L-tyrosine + ADP</text>
        <dbReference type="Rhea" id="RHEA:43716"/>
        <dbReference type="Rhea" id="RHEA-COMP:10660"/>
        <dbReference type="Rhea" id="RHEA-COMP:10661"/>
        <dbReference type="ChEBI" id="CHEBI:43474"/>
        <dbReference type="ChEBI" id="CHEBI:46858"/>
        <dbReference type="ChEBI" id="CHEBI:83624"/>
        <dbReference type="ChEBI" id="CHEBI:456216"/>
        <dbReference type="EC" id="2.7.7.89"/>
    </reaction>
</comment>
<feature type="region of interest" description="Adenylyl removase" evidence="7">
    <location>
        <begin position="1"/>
        <end position="460"/>
    </location>
</feature>
<name>A0A9E8HIP5_9ALTE</name>
<dbReference type="EC" id="2.7.7.89" evidence="7"/>
<dbReference type="InterPro" id="IPR013546">
    <property type="entry name" value="PII_UdlTrfase/GS_AdlTrfase"/>
</dbReference>
<dbReference type="GO" id="GO:0047388">
    <property type="term" value="F:[glutamine synthetase]-adenylyl-L-tyrosine phosphorylase activity"/>
    <property type="evidence" value="ECO:0007669"/>
    <property type="project" value="UniProtKB-EC"/>
</dbReference>
<dbReference type="PANTHER" id="PTHR30621:SF0">
    <property type="entry name" value="BIFUNCTIONAL GLUTAMINE SYNTHETASE ADENYLYLTRANSFERASE_ADENYLYL-REMOVING ENZYME"/>
    <property type="match status" value="1"/>
</dbReference>
<feature type="region of interest" description="Adenylyl transferase" evidence="7">
    <location>
        <begin position="466"/>
        <end position="974"/>
    </location>
</feature>
<dbReference type="FunFam" id="1.20.120.330:FF:000005">
    <property type="entry name" value="Bifunctional glutamine synthetase adenylyltransferase/adenylyl-removing enzyme"/>
    <property type="match status" value="1"/>
</dbReference>
<evidence type="ECO:0000256" key="1">
    <source>
        <dbReference type="ARBA" id="ARBA00022679"/>
    </source>
</evidence>
<evidence type="ECO:0000256" key="7">
    <source>
        <dbReference type="HAMAP-Rule" id="MF_00802"/>
    </source>
</evidence>
<dbReference type="SUPFAM" id="SSF81301">
    <property type="entry name" value="Nucleotidyltransferase"/>
    <property type="match status" value="2"/>
</dbReference>
<dbReference type="Pfam" id="PF08335">
    <property type="entry name" value="GlnD_UR_UTase"/>
    <property type="match status" value="2"/>
</dbReference>
<dbReference type="CDD" id="cd05401">
    <property type="entry name" value="NT_GlnE_GlnD_like"/>
    <property type="match status" value="2"/>
</dbReference>
<keyword evidence="2 7" id="KW-0548">Nucleotidyltransferase</keyword>
<evidence type="ECO:0000313" key="10">
    <source>
        <dbReference type="EMBL" id="UZW74067.1"/>
    </source>
</evidence>
<keyword evidence="3 7" id="KW-0547">Nucleotide-binding</keyword>
<reference evidence="10" key="1">
    <citation type="submission" date="2022-07" db="EMBL/GenBank/DDBJ databases">
        <title>Alkalimarinus sp. nov., isolated from gut of a Alitta virens.</title>
        <authorList>
            <person name="Yang A.I."/>
            <person name="Shin N.-R."/>
        </authorList>
    </citation>
    <scope>NUCLEOTIDE SEQUENCE</scope>
    <source>
        <strain evidence="10">FA028</strain>
    </source>
</reference>
<dbReference type="GO" id="GO:0000287">
    <property type="term" value="F:magnesium ion binding"/>
    <property type="evidence" value="ECO:0007669"/>
    <property type="project" value="UniProtKB-UniRule"/>
</dbReference>
<evidence type="ECO:0000256" key="2">
    <source>
        <dbReference type="ARBA" id="ARBA00022695"/>
    </source>
</evidence>
<dbReference type="NCBIfam" id="NF008292">
    <property type="entry name" value="PRK11072.1"/>
    <property type="match status" value="1"/>
</dbReference>
<keyword evidence="4 7" id="KW-0067">ATP-binding</keyword>
<keyword evidence="10" id="KW-0436">Ligase</keyword>
<sequence>MIEQLRELISGQNSIFQNNLLLRLSCFEESLSQLESYDNLNWSSDTLASIVSIWSLSDFVAESTSRFPLLLADLINSGDLESEYDDNSLKQRLSQKLKEVSSEDELIQALRLFRRREMVRIIWRDLLKISSMAQTTKDVSLLAAETIDQSLAWLYADCCEKWGVPYGKSSGTPLQMVVLGMGKLGAYELNVSSDIDLIFAYPENGETVGSKKSIENQAFFVRLGQRLVNALDKTTADGFVFRTDMRLRPYGHSGALVLSFTAMEEYYQDQGREWERYAMIKARVVAGDFAQGEVLMQSLKPFVYRRYIDFSAFQSLRDMKGMIGREVKRKGMQSNIKLGSGGIREVEFIVQAFQLIRGGRDTRLQHPELMVVLGALEESHLLPSQAVNELKDAYIFLRNVEHAIQGINDQQTQMLPECEIGQKRVALSMQYDSWESMLTQLNIHRKNVSRHFSDIIASEEDKENDTEESADWLGLWLGELADEAAADILKEHNFESPEDSYLMLSNLRNQRNVQMMQTQGRERLDSFMPLLLAEIAKQESRSLTLQRILLLVESVLRRTAYLVLLYENPGALKQLVWLCSESPWIAEQLAATPLLLDELLNSESLFSPPNKQELQDELRQQLLRIPQDDLEEQMEALRHFKKAHVLRVAASELRGTLPLMKVSDYLTWIAEAELEQVVEIAWHNMTEKHGFPLRANGDQCELDFAIVAYGKMGGIELGYTSDLDLVFLHSGDVNKPTTGERSIDTGVFFTRLGQRVIHILSTQTAGGQIYEVDMRLRPSGNSGLLVCSLHAFEEYQRNNAWTWEHQALTRARFVAGCPKLGAAFEGVRSAILSQKRDLSTLRKDVIDMREKMRHSLGTKTAEGELPEAFHIKHDRGGIVDIEFLCQFAVLGWSHEYPELMNWSDNVRTLQEMQQCGLLDAKTAEALSEIYKSMRALIHKRALQKLNSQVEPNAFSDERAYVSTVWGDFVVKKIV</sequence>
<dbReference type="InterPro" id="IPR043519">
    <property type="entry name" value="NT_sf"/>
</dbReference>
<keyword evidence="6 7" id="KW-0511">Multifunctional enzyme</keyword>
<dbReference type="GO" id="GO:0008882">
    <property type="term" value="F:[glutamate-ammonia-ligase] adenylyltransferase activity"/>
    <property type="evidence" value="ECO:0007669"/>
    <property type="project" value="UniProtKB-UniRule"/>
</dbReference>
<comment type="cofactor">
    <cofactor evidence="7">
        <name>Mg(2+)</name>
        <dbReference type="ChEBI" id="CHEBI:18420"/>
    </cofactor>
</comment>
<evidence type="ECO:0000256" key="5">
    <source>
        <dbReference type="ARBA" id="ARBA00022842"/>
    </source>
</evidence>